<keyword evidence="4" id="KW-0689">Ribosomal protein</keyword>
<keyword evidence="6" id="KW-1185">Reference proteome</keyword>
<dbReference type="OrthoDB" id="5567124at2759"/>
<keyword evidence="3" id="KW-0862">Zinc</keyword>
<dbReference type="FunFam" id="2.20.25.100:FF:000001">
    <property type="entry name" value="40S ribosomal protein S27"/>
    <property type="match status" value="1"/>
</dbReference>
<dbReference type="Proteomes" id="UP000504628">
    <property type="component" value="Chromosome 4"/>
</dbReference>
<dbReference type="GO" id="GO:1990904">
    <property type="term" value="C:ribonucleoprotein complex"/>
    <property type="evidence" value="ECO:0007669"/>
    <property type="project" value="UniProtKB-KW"/>
</dbReference>
<protein>
    <submittedName>
        <fullName evidence="7">40S ribosomal protein S27-like</fullName>
    </submittedName>
</protein>
<dbReference type="PANTHER" id="PTHR11594">
    <property type="entry name" value="40S RIBOSOMAL PROTEIN S27"/>
    <property type="match status" value="1"/>
</dbReference>
<evidence type="ECO:0000256" key="3">
    <source>
        <dbReference type="ARBA" id="ARBA00022833"/>
    </source>
</evidence>
<evidence type="ECO:0000256" key="4">
    <source>
        <dbReference type="ARBA" id="ARBA00022980"/>
    </source>
</evidence>
<accession>A0A6J2LGJ8</accession>
<dbReference type="InterPro" id="IPR011332">
    <property type="entry name" value="Ribosomal_zn-bd"/>
</dbReference>
<evidence type="ECO:0000313" key="7">
    <source>
        <dbReference type="RefSeq" id="XP_028364835.1"/>
    </source>
</evidence>
<dbReference type="SUPFAM" id="SSF57829">
    <property type="entry name" value="Zn-binding ribosomal proteins"/>
    <property type="match status" value="1"/>
</dbReference>
<evidence type="ECO:0000313" key="6">
    <source>
        <dbReference type="Proteomes" id="UP000504628"/>
    </source>
</evidence>
<dbReference type="Gene3D" id="2.20.25.100">
    <property type="entry name" value="Zn-binding ribosomal proteins"/>
    <property type="match status" value="1"/>
</dbReference>
<dbReference type="Pfam" id="PF01667">
    <property type="entry name" value="Ribosomal_S27e"/>
    <property type="match status" value="1"/>
</dbReference>
<reference evidence="7" key="1">
    <citation type="submission" date="2025-08" db="UniProtKB">
        <authorList>
            <consortium name="RefSeq"/>
        </authorList>
    </citation>
    <scope>IDENTIFICATION</scope>
    <source>
        <tissue evidence="7">Muscle</tissue>
    </source>
</reference>
<comment type="similarity">
    <text evidence="2">Belongs to the eukaryotic ribosomal protein eS27 family.</text>
</comment>
<keyword evidence="5" id="KW-0687">Ribonucleoprotein</keyword>
<sequence>MSRAQCEYRCLLLEDCPLLFRRWRPLTKDLLRPSPEEEKRKHEKRHLVQSPSSYFVGVKRPGCYKTTTVFSRTPRVVLCAGCSTGLCQPAGGEARPAEGCPFRRRQH</sequence>
<dbReference type="AlphaFoldDB" id="A0A6J2LGJ8"/>
<dbReference type="GO" id="GO:0006412">
    <property type="term" value="P:translation"/>
    <property type="evidence" value="ECO:0007669"/>
    <property type="project" value="InterPro"/>
</dbReference>
<dbReference type="InterPro" id="IPR000592">
    <property type="entry name" value="Ribosomal_eS27"/>
</dbReference>
<gene>
    <name evidence="7" type="primary">LOC114494143</name>
</gene>
<dbReference type="RefSeq" id="XP_028364835.1">
    <property type="nucleotide sequence ID" value="XM_028509034.2"/>
</dbReference>
<organism evidence="6 7">
    <name type="scientific">Phyllostomus discolor</name>
    <name type="common">pale spear-nosed bat</name>
    <dbReference type="NCBI Taxonomy" id="89673"/>
    <lineage>
        <taxon>Eukaryota</taxon>
        <taxon>Metazoa</taxon>
        <taxon>Chordata</taxon>
        <taxon>Craniata</taxon>
        <taxon>Vertebrata</taxon>
        <taxon>Euteleostomi</taxon>
        <taxon>Mammalia</taxon>
        <taxon>Eutheria</taxon>
        <taxon>Laurasiatheria</taxon>
        <taxon>Chiroptera</taxon>
        <taxon>Yangochiroptera</taxon>
        <taxon>Phyllostomidae</taxon>
        <taxon>Phyllostominae</taxon>
        <taxon>Phyllostomus</taxon>
    </lineage>
</organism>
<evidence type="ECO:0000256" key="5">
    <source>
        <dbReference type="ARBA" id="ARBA00023274"/>
    </source>
</evidence>
<dbReference type="KEGG" id="pdic:114494143"/>
<evidence type="ECO:0000256" key="2">
    <source>
        <dbReference type="ARBA" id="ARBA00010919"/>
    </source>
</evidence>
<evidence type="ECO:0000256" key="1">
    <source>
        <dbReference type="ARBA" id="ARBA00001947"/>
    </source>
</evidence>
<proteinExistence type="inferred from homology"/>
<dbReference type="InParanoid" id="A0A6J2LGJ8"/>
<name>A0A6J2LGJ8_9CHIR</name>
<dbReference type="InterPro" id="IPR023407">
    <property type="entry name" value="Ribosomal_eS27_Zn-bd_dom_sf"/>
</dbReference>
<dbReference type="GeneID" id="114494143"/>
<dbReference type="GO" id="GO:0005840">
    <property type="term" value="C:ribosome"/>
    <property type="evidence" value="ECO:0007669"/>
    <property type="project" value="UniProtKB-KW"/>
</dbReference>
<dbReference type="GO" id="GO:0003735">
    <property type="term" value="F:structural constituent of ribosome"/>
    <property type="evidence" value="ECO:0007669"/>
    <property type="project" value="InterPro"/>
</dbReference>
<comment type="cofactor">
    <cofactor evidence="1">
        <name>Zn(2+)</name>
        <dbReference type="ChEBI" id="CHEBI:29105"/>
    </cofactor>
</comment>